<comment type="caution">
    <text evidence="9">The sequence shown here is derived from an EMBL/GenBank/DDBJ whole genome shotgun (WGS) entry which is preliminary data.</text>
</comment>
<keyword evidence="5 6" id="KW-0378">Hydrolase</keyword>
<evidence type="ECO:0000256" key="6">
    <source>
        <dbReference type="HAMAP-Rule" id="MF_01974"/>
    </source>
</evidence>
<dbReference type="GO" id="GO:0004239">
    <property type="term" value="F:initiator methionyl aminopeptidase activity"/>
    <property type="evidence" value="ECO:0007669"/>
    <property type="project" value="UniProtKB-UniRule"/>
</dbReference>
<evidence type="ECO:0000256" key="4">
    <source>
        <dbReference type="ARBA" id="ARBA00022723"/>
    </source>
</evidence>
<name>A0A0C1QYG0_9BACT</name>
<comment type="function">
    <text evidence="1 6">Removes the N-terminal methionine from nascent proteins. The N-terminal methionine is often cleaved when the second residue in the primary sequence is small and uncharged (Met-Ala-, Cys, Gly, Pro, Ser, Thr, or Val). Requires deformylation of the N(alpha)-formylated initiator methionine before it can be hydrolyzed.</text>
</comment>
<dbReference type="InterPro" id="IPR002467">
    <property type="entry name" value="Pept_M24A_MAP1"/>
</dbReference>
<feature type="binding site" evidence="6">
    <location>
        <position position="232"/>
    </location>
    <ligand>
        <name>a divalent metal cation</name>
        <dbReference type="ChEBI" id="CHEBI:60240"/>
        <label>1</label>
    </ligand>
</feature>
<dbReference type="GO" id="GO:0006508">
    <property type="term" value="P:proteolysis"/>
    <property type="evidence" value="ECO:0007669"/>
    <property type="project" value="UniProtKB-KW"/>
</dbReference>
<dbReference type="InterPro" id="IPR001714">
    <property type="entry name" value="Pept_M24_MAP"/>
</dbReference>
<evidence type="ECO:0000256" key="2">
    <source>
        <dbReference type="ARBA" id="ARBA00022438"/>
    </source>
</evidence>
<sequence>MIILKSPREIEKMRVSGRIVAEVLGILKARIRPGITTLELNELAEAEARRRKARPAFKGYNGFPYSLCCSVNEQVVHGMPNSRELVEGDIISLDFGVVVDGFYGDAAITVPVGSVRPAVLDLLAVTEESLQRAVEASVVGNRLSDISHAVQSYVEARGYSVVREFVGHGIGKNLHEGPQVPNFGEPGRGVKLKAGMVLAIEPMINEKGHHVTILSDGWTAVTCDKGMSAHFEHTVAITENGPDILSKL</sequence>
<dbReference type="PANTHER" id="PTHR43330">
    <property type="entry name" value="METHIONINE AMINOPEPTIDASE"/>
    <property type="match status" value="1"/>
</dbReference>
<evidence type="ECO:0000256" key="7">
    <source>
        <dbReference type="RuleBase" id="RU003653"/>
    </source>
</evidence>
<dbReference type="AlphaFoldDB" id="A0A0C1QYG0"/>
<evidence type="ECO:0000256" key="5">
    <source>
        <dbReference type="ARBA" id="ARBA00022801"/>
    </source>
</evidence>
<dbReference type="PRINTS" id="PR00599">
    <property type="entry name" value="MAPEPTIDASE"/>
</dbReference>
<dbReference type="GO" id="GO:0046872">
    <property type="term" value="F:metal ion binding"/>
    <property type="evidence" value="ECO:0007669"/>
    <property type="project" value="UniProtKB-UniRule"/>
</dbReference>
<evidence type="ECO:0000259" key="8">
    <source>
        <dbReference type="Pfam" id="PF00557"/>
    </source>
</evidence>
<organism evidence="9 10">
    <name type="scientific">Geobacter soli</name>
    <dbReference type="NCBI Taxonomy" id="1510391"/>
    <lineage>
        <taxon>Bacteria</taxon>
        <taxon>Pseudomonadati</taxon>
        <taxon>Thermodesulfobacteriota</taxon>
        <taxon>Desulfuromonadia</taxon>
        <taxon>Geobacterales</taxon>
        <taxon>Geobacteraceae</taxon>
        <taxon>Geobacter</taxon>
    </lineage>
</organism>
<comment type="similarity">
    <text evidence="6">Belongs to the peptidase M24A family. Methionine aminopeptidase type 1 subfamily.</text>
</comment>
<dbReference type="HAMAP" id="MF_01974">
    <property type="entry name" value="MetAP_1"/>
    <property type="match status" value="1"/>
</dbReference>
<dbReference type="Proteomes" id="UP000031433">
    <property type="component" value="Unassembled WGS sequence"/>
</dbReference>
<dbReference type="CDD" id="cd01086">
    <property type="entry name" value="MetAP1"/>
    <property type="match status" value="1"/>
</dbReference>
<feature type="binding site" evidence="6">
    <location>
        <position position="232"/>
    </location>
    <ligand>
        <name>a divalent metal cation</name>
        <dbReference type="ChEBI" id="CHEBI:60240"/>
        <label>2</label>
        <note>catalytic</note>
    </ligand>
</feature>
<feature type="binding site" evidence="6">
    <location>
        <position position="168"/>
    </location>
    <ligand>
        <name>a divalent metal cation</name>
        <dbReference type="ChEBI" id="CHEBI:60240"/>
        <label>2</label>
        <note>catalytic</note>
    </ligand>
</feature>
<dbReference type="RefSeq" id="WP_039646462.1">
    <property type="nucleotide sequence ID" value="NZ_JXBL01000001.1"/>
</dbReference>
<dbReference type="EMBL" id="JXBL01000001">
    <property type="protein sequence ID" value="KIE43206.1"/>
    <property type="molecule type" value="Genomic_DNA"/>
</dbReference>
<feature type="binding site" evidence="6">
    <location>
        <position position="105"/>
    </location>
    <ligand>
        <name>a divalent metal cation</name>
        <dbReference type="ChEBI" id="CHEBI:60240"/>
        <label>1</label>
    </ligand>
</feature>
<dbReference type="InterPro" id="IPR036005">
    <property type="entry name" value="Creatinase/aminopeptidase-like"/>
</dbReference>
<protein>
    <recommendedName>
        <fullName evidence="6 7">Methionine aminopeptidase</fullName>
        <shortName evidence="6">MAP</shortName>
        <shortName evidence="6">MetAP</shortName>
        <ecNumber evidence="6 7">3.4.11.18</ecNumber>
    </recommendedName>
    <alternativeName>
        <fullName evidence="6">Peptidase M</fullName>
    </alternativeName>
</protein>
<feature type="binding site" evidence="6">
    <location>
        <position position="175"/>
    </location>
    <ligand>
        <name>substrate</name>
    </ligand>
</feature>
<dbReference type="Pfam" id="PF00557">
    <property type="entry name" value="Peptidase_M24"/>
    <property type="match status" value="1"/>
</dbReference>
<evidence type="ECO:0000256" key="3">
    <source>
        <dbReference type="ARBA" id="ARBA00022670"/>
    </source>
</evidence>
<keyword evidence="10" id="KW-1185">Reference proteome</keyword>
<dbReference type="SUPFAM" id="SSF55920">
    <property type="entry name" value="Creatinase/aminopeptidase"/>
    <property type="match status" value="1"/>
</dbReference>
<gene>
    <name evidence="6" type="primary">map</name>
    <name evidence="9" type="ORF">SE37_11455</name>
</gene>
<dbReference type="GO" id="GO:0005829">
    <property type="term" value="C:cytosol"/>
    <property type="evidence" value="ECO:0007669"/>
    <property type="project" value="TreeGrafter"/>
</dbReference>
<evidence type="ECO:0000256" key="1">
    <source>
        <dbReference type="ARBA" id="ARBA00002521"/>
    </source>
</evidence>
<evidence type="ECO:0000313" key="10">
    <source>
        <dbReference type="Proteomes" id="UP000031433"/>
    </source>
</evidence>
<reference evidence="9 10" key="1">
    <citation type="submission" date="2015-01" db="EMBL/GenBank/DDBJ databases">
        <title>Genome sequence of the anaerobic bacterium Geobacter soli GSS01, a dissimilatory Fe(III) reducer from soil.</title>
        <authorList>
            <person name="Yang G."/>
            <person name="Zhou S."/>
        </authorList>
    </citation>
    <scope>NUCLEOTIDE SEQUENCE [LARGE SCALE GENOMIC DNA]</scope>
    <source>
        <strain evidence="9 10">GSS01</strain>
    </source>
</reference>
<dbReference type="GO" id="GO:0070006">
    <property type="term" value="F:metalloaminopeptidase activity"/>
    <property type="evidence" value="ECO:0007669"/>
    <property type="project" value="UniProtKB-UniRule"/>
</dbReference>
<comment type="subunit">
    <text evidence="6">Monomer.</text>
</comment>
<feature type="binding site" evidence="6">
    <location>
        <position position="77"/>
    </location>
    <ligand>
        <name>substrate</name>
    </ligand>
</feature>
<keyword evidence="3 6" id="KW-0645">Protease</keyword>
<feature type="binding site" evidence="6">
    <location>
        <position position="201"/>
    </location>
    <ligand>
        <name>a divalent metal cation</name>
        <dbReference type="ChEBI" id="CHEBI:60240"/>
        <label>2</label>
        <note>catalytic</note>
    </ligand>
</feature>
<feature type="domain" description="Peptidase M24" evidence="8">
    <location>
        <begin position="11"/>
        <end position="239"/>
    </location>
</feature>
<accession>A0A0C1QYG0</accession>
<dbReference type="PROSITE" id="PS00680">
    <property type="entry name" value="MAP_1"/>
    <property type="match status" value="1"/>
</dbReference>
<keyword evidence="2 6" id="KW-0031">Aminopeptidase</keyword>
<keyword evidence="4 6" id="KW-0479">Metal-binding</keyword>
<comment type="catalytic activity">
    <reaction evidence="6 7">
        <text>Release of N-terminal amino acids, preferentially methionine, from peptides and arylamides.</text>
        <dbReference type="EC" id="3.4.11.18"/>
    </reaction>
</comment>
<dbReference type="NCBIfam" id="TIGR00500">
    <property type="entry name" value="met_pdase_I"/>
    <property type="match status" value="1"/>
</dbReference>
<feature type="binding site" evidence="6">
    <location>
        <position position="105"/>
    </location>
    <ligand>
        <name>a divalent metal cation</name>
        <dbReference type="ChEBI" id="CHEBI:60240"/>
        <label>2</label>
        <note>catalytic</note>
    </ligand>
</feature>
<dbReference type="EC" id="3.4.11.18" evidence="6 7"/>
<proteinExistence type="inferred from homology"/>
<comment type="cofactor">
    <cofactor evidence="6">
        <name>Co(2+)</name>
        <dbReference type="ChEBI" id="CHEBI:48828"/>
    </cofactor>
    <cofactor evidence="6">
        <name>Zn(2+)</name>
        <dbReference type="ChEBI" id="CHEBI:29105"/>
    </cofactor>
    <cofactor evidence="6">
        <name>Mn(2+)</name>
        <dbReference type="ChEBI" id="CHEBI:29035"/>
    </cofactor>
    <cofactor evidence="6">
        <name>Fe(2+)</name>
        <dbReference type="ChEBI" id="CHEBI:29033"/>
    </cofactor>
    <text evidence="6">Binds 2 divalent metal cations per subunit. Has a high-affinity and a low affinity metal-binding site. The true nature of the physiological cofactor is under debate. The enzyme is active with cobalt, zinc, manganese or divalent iron ions. Most likely, methionine aminopeptidases function as mononuclear Fe(2+)-metalloproteases under physiological conditions, and the catalytically relevant metal-binding site has been assigned to the histidine-containing high-affinity site.</text>
</comment>
<feature type="binding site" evidence="6">
    <location>
        <position position="94"/>
    </location>
    <ligand>
        <name>a divalent metal cation</name>
        <dbReference type="ChEBI" id="CHEBI:60240"/>
        <label>1</label>
    </ligand>
</feature>
<dbReference type="Gene3D" id="3.90.230.10">
    <property type="entry name" value="Creatinase/methionine aminopeptidase superfamily"/>
    <property type="match status" value="1"/>
</dbReference>
<dbReference type="PANTHER" id="PTHR43330:SF27">
    <property type="entry name" value="METHIONINE AMINOPEPTIDASE"/>
    <property type="match status" value="1"/>
</dbReference>
<evidence type="ECO:0000313" key="9">
    <source>
        <dbReference type="EMBL" id="KIE43206.1"/>
    </source>
</evidence>
<dbReference type="InterPro" id="IPR000994">
    <property type="entry name" value="Pept_M24"/>
</dbReference>